<dbReference type="InterPro" id="IPR025751">
    <property type="entry name" value="RsbRD_N_dom"/>
</dbReference>
<comment type="caution">
    <text evidence="3">The sequence shown here is derived from an EMBL/GenBank/DDBJ whole genome shotgun (WGS) entry which is preliminary data.</text>
</comment>
<protein>
    <recommendedName>
        <fullName evidence="5">PucR C-terminal helix-turn-helix domain-containing protein</fullName>
    </recommendedName>
</protein>
<dbReference type="InterPro" id="IPR051448">
    <property type="entry name" value="CdaR-like_regulators"/>
</dbReference>
<evidence type="ECO:0008006" key="5">
    <source>
        <dbReference type="Google" id="ProtNLM"/>
    </source>
</evidence>
<evidence type="ECO:0000313" key="4">
    <source>
        <dbReference type="Proteomes" id="UP000035425"/>
    </source>
</evidence>
<name>A0ABR5F6J4_9ACTN</name>
<evidence type="ECO:0000259" key="1">
    <source>
        <dbReference type="Pfam" id="PF13556"/>
    </source>
</evidence>
<dbReference type="Proteomes" id="UP000035425">
    <property type="component" value="Unassembled WGS sequence"/>
</dbReference>
<evidence type="ECO:0000313" key="3">
    <source>
        <dbReference type="EMBL" id="KLL12351.1"/>
    </source>
</evidence>
<dbReference type="Pfam" id="PF14361">
    <property type="entry name" value="RsbRD_N"/>
    <property type="match status" value="1"/>
</dbReference>
<evidence type="ECO:0000259" key="2">
    <source>
        <dbReference type="Pfam" id="PF14361"/>
    </source>
</evidence>
<dbReference type="InterPro" id="IPR025736">
    <property type="entry name" value="PucR_C-HTH_dom"/>
</dbReference>
<dbReference type="InterPro" id="IPR042070">
    <property type="entry name" value="PucR_C-HTH_sf"/>
</dbReference>
<proteinExistence type="predicted"/>
<dbReference type="PANTHER" id="PTHR33744">
    <property type="entry name" value="CARBOHYDRATE DIACID REGULATOR"/>
    <property type="match status" value="1"/>
</dbReference>
<dbReference type="Gene3D" id="1.10.10.2840">
    <property type="entry name" value="PucR C-terminal helix-turn-helix domain"/>
    <property type="match status" value="1"/>
</dbReference>
<accession>A0ABR5F6J4</accession>
<organism evidence="3 4">
    <name type="scientific">Protofrankia coriariae</name>
    <dbReference type="NCBI Taxonomy" id="1562887"/>
    <lineage>
        <taxon>Bacteria</taxon>
        <taxon>Bacillati</taxon>
        <taxon>Actinomycetota</taxon>
        <taxon>Actinomycetes</taxon>
        <taxon>Frankiales</taxon>
        <taxon>Frankiaceae</taxon>
        <taxon>Protofrankia</taxon>
    </lineage>
</organism>
<dbReference type="EMBL" id="JWIO01000005">
    <property type="protein sequence ID" value="KLL12351.1"/>
    <property type="molecule type" value="Genomic_DNA"/>
</dbReference>
<gene>
    <name evidence="3" type="ORF">FrCorBMG51_04820</name>
</gene>
<feature type="domain" description="PucR C-terminal helix-turn-helix" evidence="1">
    <location>
        <begin position="322"/>
        <end position="378"/>
    </location>
</feature>
<keyword evidence="4" id="KW-1185">Reference proteome</keyword>
<dbReference type="Pfam" id="PF13556">
    <property type="entry name" value="HTH_30"/>
    <property type="match status" value="1"/>
</dbReference>
<sequence length="389" mass="43291">MVPMPDASGSLLVTTAQRLRQRTDDLVERQLSALRTLRSYDRVPDDDLRRSCRRNVARVVAVLERRDQLPSEIEEDERASGQRRALQGIPSEDVVEAYRRVLSVLRDAFIEEAVAAGADPWAVLTGARQLWDLTDRFSSVLVSARQQVEIDAARRDERHRMAFLHRILTGGVDPAELVEGGAIHGILPDREYWVLRCRQRPDGVQRLIRQLESAGIGAGFRPLITMFDDDVVGISAIRPVPYDDAVIAVAGPVTLTGVPQAFAEATRVLNVAVRYRRTGVVDSSSLSVRAAVEQQGELGEQLFRRYITRLSGRSGSASAEILETVQSYLRERRSVAAVARALSIHENTVRYRLERYQTITGADLADTDALVEVWWALEYASIRPTGPGA</sequence>
<reference evidence="3 4" key="1">
    <citation type="submission" date="2014-12" db="EMBL/GenBank/DDBJ databases">
        <title>Frankia sp. BMG5.1 draft genome.</title>
        <authorList>
            <person name="Gtari M."/>
            <person name="Ghodhbane-Gtari F."/>
            <person name="Nouioui I."/>
            <person name="Ktari A."/>
            <person name="Hezbri K."/>
            <person name="Mimouni W."/>
            <person name="Sbissi I."/>
            <person name="Ayari A."/>
            <person name="Yamanaka T."/>
            <person name="Normand P."/>
            <person name="Tisa L.S."/>
            <person name="Boudabous A."/>
        </authorList>
    </citation>
    <scope>NUCLEOTIDE SEQUENCE [LARGE SCALE GENOMIC DNA]</scope>
    <source>
        <strain evidence="3 4">BMG5.1</strain>
    </source>
</reference>
<feature type="domain" description="RsbT co-antagonist protein RsbRD N-terminal" evidence="2">
    <location>
        <begin position="23"/>
        <end position="160"/>
    </location>
</feature>